<dbReference type="RefSeq" id="WP_379787344.1">
    <property type="nucleotide sequence ID" value="NZ_JBHSHL010000007.1"/>
</dbReference>
<feature type="domain" description="ComEC/Rec2-related protein" evidence="7">
    <location>
        <begin position="138"/>
        <end position="407"/>
    </location>
</feature>
<evidence type="ECO:0000313" key="9">
    <source>
        <dbReference type="Proteomes" id="UP001595916"/>
    </source>
</evidence>
<name>A0ABV9QGW5_9FIRM</name>
<feature type="transmembrane region" description="Helical" evidence="6">
    <location>
        <begin position="194"/>
        <end position="220"/>
    </location>
</feature>
<comment type="subcellular location">
    <subcellularLocation>
        <location evidence="1">Cell membrane</location>
        <topology evidence="1">Multi-pass membrane protein</topology>
    </subcellularLocation>
</comment>
<evidence type="ECO:0000313" key="8">
    <source>
        <dbReference type="EMBL" id="MFC4803875.1"/>
    </source>
</evidence>
<comment type="caution">
    <text evidence="8">The sequence shown here is derived from an EMBL/GenBank/DDBJ whole genome shotgun (WGS) entry which is preliminary data.</text>
</comment>
<proteinExistence type="predicted"/>
<feature type="transmembrane region" description="Helical" evidence="6">
    <location>
        <begin position="162"/>
        <end position="182"/>
    </location>
</feature>
<evidence type="ECO:0000256" key="2">
    <source>
        <dbReference type="ARBA" id="ARBA00022475"/>
    </source>
</evidence>
<evidence type="ECO:0000259" key="7">
    <source>
        <dbReference type="Pfam" id="PF03772"/>
    </source>
</evidence>
<keyword evidence="5 6" id="KW-0472">Membrane</keyword>
<evidence type="ECO:0000256" key="4">
    <source>
        <dbReference type="ARBA" id="ARBA00022989"/>
    </source>
</evidence>
<keyword evidence="4 6" id="KW-1133">Transmembrane helix</keyword>
<accession>A0ABV9QGW5</accession>
<dbReference type="InterPro" id="IPR004477">
    <property type="entry name" value="ComEC_N"/>
</dbReference>
<feature type="transmembrane region" description="Helical" evidence="6">
    <location>
        <begin position="343"/>
        <end position="363"/>
    </location>
</feature>
<evidence type="ECO:0000256" key="5">
    <source>
        <dbReference type="ARBA" id="ARBA00023136"/>
    </source>
</evidence>
<reference evidence="9" key="1">
    <citation type="journal article" date="2019" name="Int. J. Syst. Evol. Microbiol.">
        <title>The Global Catalogue of Microorganisms (GCM) 10K type strain sequencing project: providing services to taxonomists for standard genome sequencing and annotation.</title>
        <authorList>
            <consortium name="The Broad Institute Genomics Platform"/>
            <consortium name="The Broad Institute Genome Sequencing Center for Infectious Disease"/>
            <person name="Wu L."/>
            <person name="Ma J."/>
        </authorList>
    </citation>
    <scope>NUCLEOTIDE SEQUENCE [LARGE SCALE GENOMIC DNA]</scope>
    <source>
        <strain evidence="9">CCUG 46385</strain>
    </source>
</reference>
<evidence type="ECO:0000256" key="3">
    <source>
        <dbReference type="ARBA" id="ARBA00022692"/>
    </source>
</evidence>
<dbReference type="Proteomes" id="UP001595916">
    <property type="component" value="Unassembled WGS sequence"/>
</dbReference>
<dbReference type="InterPro" id="IPR052159">
    <property type="entry name" value="Competence_DNA_uptake"/>
</dbReference>
<keyword evidence="2" id="KW-1003">Cell membrane</keyword>
<feature type="transmembrane region" description="Helical" evidence="6">
    <location>
        <begin position="390"/>
        <end position="407"/>
    </location>
</feature>
<evidence type="ECO:0000256" key="6">
    <source>
        <dbReference type="SAM" id="Phobius"/>
    </source>
</evidence>
<keyword evidence="3 6" id="KW-0812">Transmembrane</keyword>
<keyword evidence="9" id="KW-1185">Reference proteome</keyword>
<dbReference type="PANTHER" id="PTHR30619">
    <property type="entry name" value="DNA INTERNALIZATION/COMPETENCE PROTEIN COMEC/REC2"/>
    <property type="match status" value="1"/>
</dbReference>
<feature type="transmembrane region" description="Helical" evidence="6">
    <location>
        <begin position="232"/>
        <end position="252"/>
    </location>
</feature>
<dbReference type="PANTHER" id="PTHR30619:SF1">
    <property type="entry name" value="RECOMBINATION PROTEIN 2"/>
    <property type="match status" value="1"/>
</dbReference>
<gene>
    <name evidence="8" type="ORF">ACFO4R_02160</name>
</gene>
<protein>
    <submittedName>
        <fullName evidence="8">ComEC/Rec2 family competence protein</fullName>
    </submittedName>
</protein>
<organism evidence="8 9">
    <name type="scientific">Filifactor villosus</name>
    <dbReference type="NCBI Taxonomy" id="29374"/>
    <lineage>
        <taxon>Bacteria</taxon>
        <taxon>Bacillati</taxon>
        <taxon>Bacillota</taxon>
        <taxon>Clostridia</taxon>
        <taxon>Peptostreptococcales</taxon>
        <taxon>Filifactoraceae</taxon>
        <taxon>Filifactor</taxon>
    </lineage>
</organism>
<dbReference type="Pfam" id="PF03772">
    <property type="entry name" value="Competence"/>
    <property type="match status" value="1"/>
</dbReference>
<evidence type="ECO:0000256" key="1">
    <source>
        <dbReference type="ARBA" id="ARBA00004651"/>
    </source>
</evidence>
<feature type="transmembrane region" description="Helical" evidence="6">
    <location>
        <begin position="295"/>
        <end position="314"/>
    </location>
</feature>
<dbReference type="EMBL" id="JBHSHL010000007">
    <property type="protein sequence ID" value="MFC4803875.1"/>
    <property type="molecule type" value="Genomic_DNA"/>
</dbReference>
<sequence>MILALASILFSLILTSTLQIEEVGPTQELRDTVVRVEERFGKTRIRGRRIIVETSVSDLREGDVFVLRGDFIPATEQESAFYRRYLLSQGLFYTVKKPIIQKTDEVKLFYRYRAKVLGYLQRRIEERFRSTSYLWKALLYGDRTEFPREVREDFARAGLSHVLALSGFHVGILAMFLQVLLLPLSLRKRTTMICFILTVYALLTGLRPSIVRAVGFYLLYYLSFLFHRRYDLISALCIMCAGILLLHPLSILDVGFQLSFLSVLSIALFQGRMEACLEGWVSLLKDKRLKKGCKSVGSTLVLSISPLILSLPLAAYHFQIVPLLSAVSNLFVLPLISLSMTLFLVSMLLPAGLFLTDILVWGVNLLTDLMNKGIACLVCLPCSYLEIQEVPAVFMFFYYGVCIVWYINSEKKMIKENFYDIQRIEKEVG</sequence>
<dbReference type="NCBIfam" id="TIGR00360">
    <property type="entry name" value="ComEC_N-term"/>
    <property type="match status" value="1"/>
</dbReference>